<gene>
    <name evidence="2" type="ORF">M9Y10_000979</name>
</gene>
<keyword evidence="1" id="KW-0175">Coiled coil</keyword>
<dbReference type="Proteomes" id="UP001470230">
    <property type="component" value="Unassembled WGS sequence"/>
</dbReference>
<evidence type="ECO:0000313" key="2">
    <source>
        <dbReference type="EMBL" id="KAK8898687.1"/>
    </source>
</evidence>
<feature type="coiled-coil region" evidence="1">
    <location>
        <begin position="134"/>
        <end position="236"/>
    </location>
</feature>
<sequence>MYGGDLIQTRIRLQTEAAKKKFPQLIDQDPFTLSIIFPEFPQVQYIIHLPPNYPDAPPILSQSGRQFTVPLTNNWMSVFQIVNVVQQLYVRTKNLPGPPIDINENQIRQQIISFGGQIQDDNQRSKLIRSMKVVSDAQTRLDAISDKSKKQKNETTKLFDQSVENAEKLNQLNQERIQVESKVKCAESSGPQKMIEARKAKAAQLRQEALSKDSQIEELKQRVADKSLEVKRYYKELRSIMEQKCYLNLLAEAIENQQ</sequence>
<name>A0ABR2L5R7_9EUKA</name>
<evidence type="ECO:0000256" key="1">
    <source>
        <dbReference type="SAM" id="Coils"/>
    </source>
</evidence>
<dbReference type="EMBL" id="JAPFFF010000001">
    <property type="protein sequence ID" value="KAK8898687.1"/>
    <property type="molecule type" value="Genomic_DNA"/>
</dbReference>
<evidence type="ECO:0000313" key="3">
    <source>
        <dbReference type="Proteomes" id="UP001470230"/>
    </source>
</evidence>
<protein>
    <recommendedName>
        <fullName evidence="4">UEV domain-containing protein</fullName>
    </recommendedName>
</protein>
<accession>A0ABR2L5R7</accession>
<organism evidence="2 3">
    <name type="scientific">Tritrichomonas musculus</name>
    <dbReference type="NCBI Taxonomy" id="1915356"/>
    <lineage>
        <taxon>Eukaryota</taxon>
        <taxon>Metamonada</taxon>
        <taxon>Parabasalia</taxon>
        <taxon>Tritrichomonadida</taxon>
        <taxon>Tritrichomonadidae</taxon>
        <taxon>Tritrichomonas</taxon>
    </lineage>
</organism>
<reference evidence="2 3" key="1">
    <citation type="submission" date="2024-04" db="EMBL/GenBank/DDBJ databases">
        <title>Tritrichomonas musculus Genome.</title>
        <authorList>
            <person name="Alves-Ferreira E."/>
            <person name="Grigg M."/>
            <person name="Lorenzi H."/>
            <person name="Galac M."/>
        </authorList>
    </citation>
    <scope>NUCLEOTIDE SEQUENCE [LARGE SCALE GENOMIC DNA]</scope>
    <source>
        <strain evidence="2 3">EAF2021</strain>
    </source>
</reference>
<proteinExistence type="predicted"/>
<evidence type="ECO:0008006" key="4">
    <source>
        <dbReference type="Google" id="ProtNLM"/>
    </source>
</evidence>
<keyword evidence="3" id="KW-1185">Reference proteome</keyword>
<comment type="caution">
    <text evidence="2">The sequence shown here is derived from an EMBL/GenBank/DDBJ whole genome shotgun (WGS) entry which is preliminary data.</text>
</comment>